<name>A0ABR7X144_9SPHI</name>
<keyword evidence="1" id="KW-1133">Transmembrane helix</keyword>
<dbReference type="EMBL" id="JACWMY010000020">
    <property type="protein sequence ID" value="MBD1367429.1"/>
    <property type="molecule type" value="Genomic_DNA"/>
</dbReference>
<dbReference type="RefSeq" id="WP_191192062.1">
    <property type="nucleotide sequence ID" value="NZ_JACWMY010000020.1"/>
</dbReference>
<dbReference type="Proteomes" id="UP000606600">
    <property type="component" value="Unassembled WGS sequence"/>
</dbReference>
<protein>
    <submittedName>
        <fullName evidence="3">DUF4271 domain-containing protein</fullName>
    </submittedName>
</protein>
<sequence length="331" mass="37622">MRRFICLLILCFAACSAVFAQQDSTAGVADTPRRYVRVQRPMTVLDSVAHAIALEEKFVSDSLSMVYLLKPDSTRISLFVDSILKANAYTGNHYLDMAVRANTKPSIKGYGHVRPARDPWVIAIIVVLILFIPVLNIYSSKDMNNVFLSFYNKRSMAQAGKEDSPINAWTFIGLFLLFGFTFGIFLYLLTTGYYKVYYPISGFQLFGTLSLVIIGLFAVKFLVLKFLGFVFDINKLVTEYITALSLTYFNITFVFLPVALCFSLIADKFFPYLLGITLLLTIVIFIWQYLRSSVSIITNFQFHKFYLFIYLCALEICPILILVKALNIGFK</sequence>
<evidence type="ECO:0000256" key="2">
    <source>
        <dbReference type="SAM" id="SignalP"/>
    </source>
</evidence>
<dbReference type="Pfam" id="PF14093">
    <property type="entry name" value="DUF4271"/>
    <property type="match status" value="1"/>
</dbReference>
<evidence type="ECO:0000256" key="1">
    <source>
        <dbReference type="SAM" id="Phobius"/>
    </source>
</evidence>
<comment type="caution">
    <text evidence="3">The sequence shown here is derived from an EMBL/GenBank/DDBJ whole genome shotgun (WGS) entry which is preliminary data.</text>
</comment>
<organism evidence="3 4">
    <name type="scientific">Mucilaginibacter pankratovii</name>
    <dbReference type="NCBI Taxonomy" id="2772110"/>
    <lineage>
        <taxon>Bacteria</taxon>
        <taxon>Pseudomonadati</taxon>
        <taxon>Bacteroidota</taxon>
        <taxon>Sphingobacteriia</taxon>
        <taxon>Sphingobacteriales</taxon>
        <taxon>Sphingobacteriaceae</taxon>
        <taxon>Mucilaginibacter</taxon>
    </lineage>
</organism>
<feature type="signal peptide" evidence="2">
    <location>
        <begin position="1"/>
        <end position="20"/>
    </location>
</feature>
<feature type="transmembrane region" description="Helical" evidence="1">
    <location>
        <begin position="272"/>
        <end position="290"/>
    </location>
</feature>
<keyword evidence="1" id="KW-0472">Membrane</keyword>
<evidence type="ECO:0000313" key="4">
    <source>
        <dbReference type="Proteomes" id="UP000606600"/>
    </source>
</evidence>
<gene>
    <name evidence="3" type="ORF">IDJ77_26700</name>
</gene>
<feature type="transmembrane region" description="Helical" evidence="1">
    <location>
        <begin position="120"/>
        <end position="138"/>
    </location>
</feature>
<feature type="transmembrane region" description="Helical" evidence="1">
    <location>
        <begin position="166"/>
        <end position="189"/>
    </location>
</feature>
<evidence type="ECO:0000313" key="3">
    <source>
        <dbReference type="EMBL" id="MBD1367429.1"/>
    </source>
</evidence>
<feature type="chain" id="PRO_5047327314" evidence="2">
    <location>
        <begin position="21"/>
        <end position="331"/>
    </location>
</feature>
<feature type="transmembrane region" description="Helical" evidence="1">
    <location>
        <begin position="209"/>
        <end position="231"/>
    </location>
</feature>
<keyword evidence="2" id="KW-0732">Signal</keyword>
<accession>A0ABR7X144</accession>
<proteinExistence type="predicted"/>
<keyword evidence="1" id="KW-0812">Transmembrane</keyword>
<reference evidence="3 4" key="1">
    <citation type="submission" date="2020-09" db="EMBL/GenBank/DDBJ databases">
        <title>Novel species of Mucilaginibacter isolated from a glacier on the Tibetan Plateau.</title>
        <authorList>
            <person name="Liu Q."/>
            <person name="Xin Y.-H."/>
        </authorList>
    </citation>
    <scope>NUCLEOTIDE SEQUENCE [LARGE SCALE GENOMIC DNA]</scope>
    <source>
        <strain evidence="3 4">ZT4R22</strain>
    </source>
</reference>
<feature type="transmembrane region" description="Helical" evidence="1">
    <location>
        <begin position="243"/>
        <end position="266"/>
    </location>
</feature>
<dbReference type="InterPro" id="IPR025367">
    <property type="entry name" value="DUF4271"/>
</dbReference>
<keyword evidence="4" id="KW-1185">Reference proteome</keyword>
<feature type="transmembrane region" description="Helical" evidence="1">
    <location>
        <begin position="302"/>
        <end position="323"/>
    </location>
</feature>